<dbReference type="Proteomes" id="UP000716291">
    <property type="component" value="Unassembled WGS sequence"/>
</dbReference>
<evidence type="ECO:0000313" key="2">
    <source>
        <dbReference type="Proteomes" id="UP000716291"/>
    </source>
</evidence>
<comment type="caution">
    <text evidence="1">The sequence shown here is derived from an EMBL/GenBank/DDBJ whole genome shotgun (WGS) entry which is preliminary data.</text>
</comment>
<protein>
    <submittedName>
        <fullName evidence="1">Uncharacterized protein</fullName>
    </submittedName>
</protein>
<gene>
    <name evidence="1" type="ORF">G6F64_003374</name>
</gene>
<accession>A0A9P6XF48</accession>
<name>A0A9P6XF48_RHIOR</name>
<organism evidence="1 2">
    <name type="scientific">Rhizopus oryzae</name>
    <name type="common">Mucormycosis agent</name>
    <name type="synonym">Rhizopus arrhizus var. delemar</name>
    <dbReference type="NCBI Taxonomy" id="64495"/>
    <lineage>
        <taxon>Eukaryota</taxon>
        <taxon>Fungi</taxon>
        <taxon>Fungi incertae sedis</taxon>
        <taxon>Mucoromycota</taxon>
        <taxon>Mucoromycotina</taxon>
        <taxon>Mucoromycetes</taxon>
        <taxon>Mucorales</taxon>
        <taxon>Mucorineae</taxon>
        <taxon>Rhizopodaceae</taxon>
        <taxon>Rhizopus</taxon>
    </lineage>
</organism>
<sequence length="97" mass="11008">MGKSAKFYKRPSKKQKEGLALKKMVEPSAISKNNTKKTITTQAAEAILANKDLMEIDNGPEKPKKIVNEKKTVEKPDYVDLFSGRKTYKKVPVKRKQ</sequence>
<dbReference type="EMBL" id="JAANQT010000327">
    <property type="protein sequence ID" value="KAG1312005.1"/>
    <property type="molecule type" value="Genomic_DNA"/>
</dbReference>
<evidence type="ECO:0000313" key="1">
    <source>
        <dbReference type="EMBL" id="KAG1312005.1"/>
    </source>
</evidence>
<proteinExistence type="predicted"/>
<keyword evidence="2" id="KW-1185">Reference proteome</keyword>
<dbReference type="OrthoDB" id="2274292at2759"/>
<dbReference type="AlphaFoldDB" id="A0A9P6XF48"/>
<reference evidence="1" key="1">
    <citation type="journal article" date="2020" name="Microb. Genom.">
        <title>Genetic diversity of clinical and environmental Mucorales isolates obtained from an investigation of mucormycosis cases among solid organ transplant recipients.</title>
        <authorList>
            <person name="Nguyen M.H."/>
            <person name="Kaul D."/>
            <person name="Muto C."/>
            <person name="Cheng S.J."/>
            <person name="Richter R.A."/>
            <person name="Bruno V.M."/>
            <person name="Liu G."/>
            <person name="Beyhan S."/>
            <person name="Sundermann A.J."/>
            <person name="Mounaud S."/>
            <person name="Pasculle A.W."/>
            <person name="Nierman W.C."/>
            <person name="Driscoll E."/>
            <person name="Cumbie R."/>
            <person name="Clancy C.J."/>
            <person name="Dupont C.L."/>
        </authorList>
    </citation>
    <scope>NUCLEOTIDE SEQUENCE</scope>
    <source>
        <strain evidence="1">GL11</strain>
    </source>
</reference>